<protein>
    <recommendedName>
        <fullName evidence="2">Sodium symporter small subunit domain-containing protein</fullName>
    </recommendedName>
</protein>
<keyword evidence="1" id="KW-0812">Transmembrane</keyword>
<dbReference type="AlphaFoldDB" id="A0A517YRP1"/>
<reference evidence="3 4" key="1">
    <citation type="submission" date="2019-02" db="EMBL/GenBank/DDBJ databases">
        <title>Deep-cultivation of Planctomycetes and their phenomic and genomic characterization uncovers novel biology.</title>
        <authorList>
            <person name="Wiegand S."/>
            <person name="Jogler M."/>
            <person name="Boedeker C."/>
            <person name="Pinto D."/>
            <person name="Vollmers J."/>
            <person name="Rivas-Marin E."/>
            <person name="Kohn T."/>
            <person name="Peeters S.H."/>
            <person name="Heuer A."/>
            <person name="Rast P."/>
            <person name="Oberbeckmann S."/>
            <person name="Bunk B."/>
            <person name="Jeske O."/>
            <person name="Meyerdierks A."/>
            <person name="Storesund J.E."/>
            <person name="Kallscheuer N."/>
            <person name="Luecker S."/>
            <person name="Lage O.M."/>
            <person name="Pohl T."/>
            <person name="Merkel B.J."/>
            <person name="Hornburger P."/>
            <person name="Mueller R.-W."/>
            <person name="Bruemmer F."/>
            <person name="Labrenz M."/>
            <person name="Spormann A.M."/>
            <person name="Op den Camp H."/>
            <person name="Overmann J."/>
            <person name="Amann R."/>
            <person name="Jetten M.S.M."/>
            <person name="Mascher T."/>
            <person name="Medema M.H."/>
            <person name="Devos D.P."/>
            <person name="Kaster A.-K."/>
            <person name="Ovreas L."/>
            <person name="Rohde M."/>
            <person name="Galperin M.Y."/>
            <person name="Jogler C."/>
        </authorList>
    </citation>
    <scope>NUCLEOTIDE SEQUENCE [LARGE SCALE GENOMIC DNA]</scope>
    <source>
        <strain evidence="3 4">KS4</strain>
    </source>
</reference>
<feature type="transmembrane region" description="Helical" evidence="1">
    <location>
        <begin position="36"/>
        <end position="57"/>
    </location>
</feature>
<sequence>MHDQPPAPPDQKPKRKIDYSNPIIVKSIQKYWERNIRVMGILLLIWAAAGLGCGILFADWLNQFNFPGTGYPLGFWFAQQGAIIIFVIIILIYALTMNKIDNLHKRELDELHTKSKNNDGGVV</sequence>
<evidence type="ECO:0000256" key="1">
    <source>
        <dbReference type="SAM" id="Phobius"/>
    </source>
</evidence>
<dbReference type="EMBL" id="CP036425">
    <property type="protein sequence ID" value="QDU32890.1"/>
    <property type="molecule type" value="Genomic_DNA"/>
</dbReference>
<evidence type="ECO:0000313" key="4">
    <source>
        <dbReference type="Proteomes" id="UP000317369"/>
    </source>
</evidence>
<dbReference type="InterPro" id="IPR019886">
    <property type="entry name" value="Na_symporter_ssu"/>
</dbReference>
<keyword evidence="1" id="KW-1133">Transmembrane helix</keyword>
<dbReference type="Proteomes" id="UP000317369">
    <property type="component" value="Chromosome"/>
</dbReference>
<dbReference type="Pfam" id="PF13937">
    <property type="entry name" value="DUF4212"/>
    <property type="match status" value="1"/>
</dbReference>
<keyword evidence="1" id="KW-0472">Membrane</keyword>
<dbReference type="NCBIfam" id="TIGR03647">
    <property type="entry name" value="Na_symport_sm"/>
    <property type="match status" value="1"/>
</dbReference>
<accession>A0A517YRP1</accession>
<dbReference type="RefSeq" id="WP_145075136.1">
    <property type="nucleotide sequence ID" value="NZ_CP036425.1"/>
</dbReference>
<evidence type="ECO:0000313" key="3">
    <source>
        <dbReference type="EMBL" id="QDU32890.1"/>
    </source>
</evidence>
<evidence type="ECO:0000259" key="2">
    <source>
        <dbReference type="Pfam" id="PF13937"/>
    </source>
</evidence>
<gene>
    <name evidence="3" type="ORF">KS4_09290</name>
</gene>
<keyword evidence="4" id="KW-1185">Reference proteome</keyword>
<dbReference type="OrthoDB" id="9797746at2"/>
<feature type="transmembrane region" description="Helical" evidence="1">
    <location>
        <begin position="77"/>
        <end position="96"/>
    </location>
</feature>
<dbReference type="KEGG" id="pcor:KS4_09290"/>
<feature type="domain" description="Sodium symporter small subunit" evidence="2">
    <location>
        <begin position="29"/>
        <end position="105"/>
    </location>
</feature>
<proteinExistence type="predicted"/>
<organism evidence="3 4">
    <name type="scientific">Poriferisphaera corsica</name>
    <dbReference type="NCBI Taxonomy" id="2528020"/>
    <lineage>
        <taxon>Bacteria</taxon>
        <taxon>Pseudomonadati</taxon>
        <taxon>Planctomycetota</taxon>
        <taxon>Phycisphaerae</taxon>
        <taxon>Phycisphaerales</taxon>
        <taxon>Phycisphaeraceae</taxon>
        <taxon>Poriferisphaera</taxon>
    </lineage>
</organism>
<name>A0A517YRP1_9BACT</name>